<dbReference type="KEGG" id="clv:102085601"/>
<evidence type="ECO:0000259" key="14">
    <source>
        <dbReference type="PROSITE" id="PS50188"/>
    </source>
</evidence>
<keyword evidence="8 12" id="KW-0479">Metal-binding</keyword>
<comment type="similarity">
    <text evidence="4">Belongs to the TRIM/RBCC family.</text>
</comment>
<evidence type="ECO:0000313" key="16">
    <source>
        <dbReference type="Proteomes" id="UP000053872"/>
    </source>
</evidence>
<evidence type="ECO:0000256" key="2">
    <source>
        <dbReference type="ARBA" id="ARBA00004496"/>
    </source>
</evidence>
<evidence type="ECO:0000256" key="5">
    <source>
        <dbReference type="ARBA" id="ARBA00012483"/>
    </source>
</evidence>
<evidence type="ECO:0000259" key="13">
    <source>
        <dbReference type="PROSITE" id="PS50119"/>
    </source>
</evidence>
<comment type="pathway">
    <text evidence="3">Protein modification; protein ubiquitination.</text>
</comment>
<keyword evidence="16" id="KW-1185">Reference proteome</keyword>
<dbReference type="InterPro" id="IPR001870">
    <property type="entry name" value="B30.2/SPRY"/>
</dbReference>
<dbReference type="InterPro" id="IPR020457">
    <property type="entry name" value="Znf_B-box_chordata"/>
</dbReference>
<evidence type="ECO:0000313" key="15">
    <source>
        <dbReference type="EMBL" id="PKK16921.1"/>
    </source>
</evidence>
<dbReference type="Gene3D" id="2.60.120.920">
    <property type="match status" value="1"/>
</dbReference>
<proteinExistence type="inferred from homology"/>
<dbReference type="SUPFAM" id="SSF57845">
    <property type="entry name" value="B-box zinc-binding domain"/>
    <property type="match status" value="1"/>
</dbReference>
<dbReference type="PROSITE" id="PS50188">
    <property type="entry name" value="B302_SPRY"/>
    <property type="match status" value="1"/>
</dbReference>
<feature type="domain" description="B box-type" evidence="13">
    <location>
        <begin position="38"/>
        <end position="74"/>
    </location>
</feature>
<dbReference type="CDD" id="cd12888">
    <property type="entry name" value="SPRY_PRY_TRIM7_like"/>
    <property type="match status" value="1"/>
</dbReference>
<dbReference type="Pfam" id="PF00622">
    <property type="entry name" value="SPRY"/>
    <property type="match status" value="1"/>
</dbReference>
<evidence type="ECO:0000256" key="10">
    <source>
        <dbReference type="ARBA" id="ARBA00022833"/>
    </source>
</evidence>
<dbReference type="Pfam" id="PF00643">
    <property type="entry name" value="zf-B_box"/>
    <property type="match status" value="1"/>
</dbReference>
<comment type="catalytic activity">
    <reaction evidence="1">
        <text>S-ubiquitinyl-[E2 ubiquitin-conjugating enzyme]-L-cysteine + [acceptor protein]-L-lysine = [E2 ubiquitin-conjugating enzyme]-L-cysteine + N(6)-ubiquitinyl-[acceptor protein]-L-lysine.</text>
        <dbReference type="EC" id="2.3.2.27"/>
    </reaction>
</comment>
<evidence type="ECO:0000256" key="7">
    <source>
        <dbReference type="ARBA" id="ARBA00022679"/>
    </source>
</evidence>
<dbReference type="AlphaFoldDB" id="A0A2I0LHL1"/>
<dbReference type="InterPro" id="IPR050143">
    <property type="entry name" value="TRIM/RBCC"/>
</dbReference>
<sequence>CPRCHRAAPENTLRPNRELAKVIEVAKRLSLRAAPGRCPRHGEALKLFCEDDRSLICLACRGAPEHREHAVVPVEEAAEENKEKFEAHVRILKDQREKLLGLKEAEEGKSRECLERVESERQKVSSQFGALRRLLGARERLLLERLGQLRHEVARSGEDKVNRILGAVSAIDGRIRELQDKCRLPACEFLRDVGAILSRIEEDGAPKPTEASEAQDAPAAVCPAPAIVKEEALGFRASVTLDPDTAHPRLVLSADLKQVKFGDTRRPVPDTPQRFDSSRCVLARHGVTAGRRYWEVDVGHGAAWAVGVAKASVGRKGRLRVKPDAGIWALGRCGPRYQAMASPAVPLRVAPQKVGVFVDYEGGRVVFFDAAHETPIFVFFPINFEGEEILPLLCLGRGGRLTLSP</sequence>
<dbReference type="InterPro" id="IPR003879">
    <property type="entry name" value="Butyrophylin_SPRY"/>
</dbReference>
<dbReference type="STRING" id="8932.A0A2I0LHL1"/>
<gene>
    <name evidence="15" type="ORF">A306_00014911</name>
</gene>
<dbReference type="InterPro" id="IPR013320">
    <property type="entry name" value="ConA-like_dom_sf"/>
</dbReference>
<dbReference type="PRINTS" id="PR01406">
    <property type="entry name" value="BBOXZNFINGER"/>
</dbReference>
<dbReference type="Pfam" id="PF13765">
    <property type="entry name" value="PRY"/>
    <property type="match status" value="1"/>
</dbReference>
<evidence type="ECO:0000256" key="1">
    <source>
        <dbReference type="ARBA" id="ARBA00000900"/>
    </source>
</evidence>
<dbReference type="EC" id="2.3.2.27" evidence="5"/>
<dbReference type="EMBL" id="AKCR02000609">
    <property type="protein sequence ID" value="PKK16921.1"/>
    <property type="molecule type" value="Genomic_DNA"/>
</dbReference>
<dbReference type="InParanoid" id="A0A2I0LHL1"/>
<keyword evidence="7" id="KW-0808">Transferase</keyword>
<dbReference type="FunFam" id="2.60.120.920:FF:000004">
    <property type="entry name" value="Butyrophilin subfamily 1 member A1"/>
    <property type="match status" value="1"/>
</dbReference>
<evidence type="ECO:0000256" key="3">
    <source>
        <dbReference type="ARBA" id="ARBA00004906"/>
    </source>
</evidence>
<keyword evidence="6" id="KW-0963">Cytoplasm</keyword>
<dbReference type="GO" id="GO:0005737">
    <property type="term" value="C:cytoplasm"/>
    <property type="evidence" value="ECO:0007669"/>
    <property type="project" value="UniProtKB-SubCell"/>
</dbReference>
<dbReference type="Gene3D" id="3.30.160.60">
    <property type="entry name" value="Classic Zinc Finger"/>
    <property type="match status" value="1"/>
</dbReference>
<feature type="non-terminal residue" evidence="15">
    <location>
        <position position="1"/>
    </location>
</feature>
<evidence type="ECO:0000256" key="4">
    <source>
        <dbReference type="ARBA" id="ARBA00008518"/>
    </source>
</evidence>
<keyword evidence="8 12" id="KW-0863">Zinc-finger</keyword>
<name>A0A2I0LHL1_COLLI</name>
<keyword evidence="10" id="KW-0862">Zinc</keyword>
<dbReference type="GO" id="GO:0008270">
    <property type="term" value="F:zinc ion binding"/>
    <property type="evidence" value="ECO:0007669"/>
    <property type="project" value="UniProtKB-KW"/>
</dbReference>
<protein>
    <recommendedName>
        <fullName evidence="5">RING-type E3 ubiquitin transferase</fullName>
        <ecNumber evidence="5">2.3.2.27</ecNumber>
    </recommendedName>
</protein>
<dbReference type="InterPro" id="IPR000315">
    <property type="entry name" value="Znf_B-box"/>
</dbReference>
<dbReference type="SMART" id="SM00589">
    <property type="entry name" value="PRY"/>
    <property type="match status" value="1"/>
</dbReference>
<dbReference type="InterPro" id="IPR003877">
    <property type="entry name" value="SPRY_dom"/>
</dbReference>
<dbReference type="PANTHER" id="PTHR24103">
    <property type="entry name" value="E3 UBIQUITIN-PROTEIN LIGASE TRIM"/>
    <property type="match status" value="1"/>
</dbReference>
<evidence type="ECO:0000256" key="8">
    <source>
        <dbReference type="ARBA" id="ARBA00022771"/>
    </source>
</evidence>
<organism evidence="15 16">
    <name type="scientific">Columba livia</name>
    <name type="common">Rock dove</name>
    <dbReference type="NCBI Taxonomy" id="8932"/>
    <lineage>
        <taxon>Eukaryota</taxon>
        <taxon>Metazoa</taxon>
        <taxon>Chordata</taxon>
        <taxon>Craniata</taxon>
        <taxon>Vertebrata</taxon>
        <taxon>Euteleostomi</taxon>
        <taxon>Archelosauria</taxon>
        <taxon>Archosauria</taxon>
        <taxon>Dinosauria</taxon>
        <taxon>Saurischia</taxon>
        <taxon>Theropoda</taxon>
        <taxon>Coelurosauria</taxon>
        <taxon>Aves</taxon>
        <taxon>Neognathae</taxon>
        <taxon>Neoaves</taxon>
        <taxon>Columbimorphae</taxon>
        <taxon>Columbiformes</taxon>
        <taxon>Columbidae</taxon>
        <taxon>Columba</taxon>
    </lineage>
</organism>
<evidence type="ECO:0000256" key="12">
    <source>
        <dbReference type="PROSITE-ProRule" id="PRU00024"/>
    </source>
</evidence>
<comment type="subcellular location">
    <subcellularLocation>
        <location evidence="2">Cytoplasm</location>
    </subcellularLocation>
</comment>
<accession>A0A2I0LHL1</accession>
<dbReference type="SMART" id="SM00336">
    <property type="entry name" value="BBOX"/>
    <property type="match status" value="1"/>
</dbReference>
<keyword evidence="9" id="KW-0833">Ubl conjugation pathway</keyword>
<comment type="caution">
    <text evidence="15">The sequence shown here is derived from an EMBL/GenBank/DDBJ whole genome shotgun (WGS) entry which is preliminary data.</text>
</comment>
<dbReference type="PRINTS" id="PR01407">
    <property type="entry name" value="BUTYPHLNCDUF"/>
</dbReference>
<dbReference type="GO" id="GO:0061630">
    <property type="term" value="F:ubiquitin protein ligase activity"/>
    <property type="evidence" value="ECO:0007669"/>
    <property type="project" value="UniProtKB-EC"/>
</dbReference>
<dbReference type="Proteomes" id="UP000053872">
    <property type="component" value="Unassembled WGS sequence"/>
</dbReference>
<evidence type="ECO:0000256" key="6">
    <source>
        <dbReference type="ARBA" id="ARBA00022490"/>
    </source>
</evidence>
<reference evidence="15 16" key="1">
    <citation type="journal article" date="2013" name="Science">
        <title>Genomic diversity and evolution of the head crest in the rock pigeon.</title>
        <authorList>
            <person name="Shapiro M.D."/>
            <person name="Kronenberg Z."/>
            <person name="Li C."/>
            <person name="Domyan E.T."/>
            <person name="Pan H."/>
            <person name="Campbell M."/>
            <person name="Tan H."/>
            <person name="Huff C.D."/>
            <person name="Hu H."/>
            <person name="Vickrey A.I."/>
            <person name="Nielsen S.C."/>
            <person name="Stringham S.A."/>
            <person name="Hu H."/>
            <person name="Willerslev E."/>
            <person name="Gilbert M.T."/>
            <person name="Yandell M."/>
            <person name="Zhang G."/>
            <person name="Wang J."/>
        </authorList>
    </citation>
    <scope>NUCLEOTIDE SEQUENCE [LARGE SCALE GENOMIC DNA]</scope>
    <source>
        <tissue evidence="15">Blood</tissue>
    </source>
</reference>
<dbReference type="SUPFAM" id="SSF49899">
    <property type="entry name" value="Concanavalin A-like lectins/glucanases"/>
    <property type="match status" value="1"/>
</dbReference>
<feature type="domain" description="B30.2/SPRY" evidence="14">
    <location>
        <begin position="219"/>
        <end position="405"/>
    </location>
</feature>
<evidence type="ECO:0000256" key="11">
    <source>
        <dbReference type="ARBA" id="ARBA00023054"/>
    </source>
</evidence>
<evidence type="ECO:0000256" key="9">
    <source>
        <dbReference type="ARBA" id="ARBA00022786"/>
    </source>
</evidence>
<dbReference type="InterPro" id="IPR006574">
    <property type="entry name" value="PRY"/>
</dbReference>
<dbReference type="InterPro" id="IPR043136">
    <property type="entry name" value="B30.2/SPRY_sf"/>
</dbReference>
<dbReference type="PROSITE" id="PS50119">
    <property type="entry name" value="ZF_BBOX"/>
    <property type="match status" value="1"/>
</dbReference>
<keyword evidence="11" id="KW-0175">Coiled coil</keyword>
<dbReference type="SMART" id="SM00449">
    <property type="entry name" value="SPRY"/>
    <property type="match status" value="1"/>
</dbReference>